<dbReference type="RefSeq" id="WP_089791641.1">
    <property type="nucleotide sequence ID" value="NZ_FOIU01000001.1"/>
</dbReference>
<sequence>MENQFQFRIQNLLSQKGDTISAPTSPMLFAQDMAKLGDEKFNRLARVWFEDETIHQYWEGDGYTGHDTLIIGTQYKNDMHLGLWVDEGVRGVPVAMAFQSDKEAIITPVYKKKEYHKKLSEEQIQEIFNYLFDNTHLLEIRQDTDITDESNSNQ</sequence>
<evidence type="ECO:0000313" key="2">
    <source>
        <dbReference type="Proteomes" id="UP000199469"/>
    </source>
</evidence>
<protein>
    <submittedName>
        <fullName evidence="1">Uncharacterized protein</fullName>
    </submittedName>
</protein>
<name>A0A1I0QCF8_9FLAO</name>
<dbReference type="STRING" id="356305.SAMN05421841_1809"/>
<dbReference type="Proteomes" id="UP000199469">
    <property type="component" value="Unassembled WGS sequence"/>
</dbReference>
<gene>
    <name evidence="1" type="ORF">SAMN05421841_1809</name>
</gene>
<proteinExistence type="predicted"/>
<evidence type="ECO:0000313" key="1">
    <source>
        <dbReference type="EMBL" id="SEW24617.1"/>
    </source>
</evidence>
<reference evidence="2" key="1">
    <citation type="submission" date="2016-10" db="EMBL/GenBank/DDBJ databases">
        <authorList>
            <person name="Varghese N."/>
            <person name="Submissions S."/>
        </authorList>
    </citation>
    <scope>NUCLEOTIDE SEQUENCE [LARGE SCALE GENOMIC DNA]</scope>
    <source>
        <strain evidence="2">DSM 17724</strain>
    </source>
</reference>
<dbReference type="OrthoDB" id="1277159at2"/>
<keyword evidence="2" id="KW-1185">Reference proteome</keyword>
<organism evidence="1 2">
    <name type="scientific">Chryseobacterium wanjuense</name>
    <dbReference type="NCBI Taxonomy" id="356305"/>
    <lineage>
        <taxon>Bacteria</taxon>
        <taxon>Pseudomonadati</taxon>
        <taxon>Bacteroidota</taxon>
        <taxon>Flavobacteriia</taxon>
        <taxon>Flavobacteriales</taxon>
        <taxon>Weeksellaceae</taxon>
        <taxon>Chryseobacterium group</taxon>
        <taxon>Chryseobacterium</taxon>
    </lineage>
</organism>
<dbReference type="EMBL" id="FOIU01000001">
    <property type="protein sequence ID" value="SEW24617.1"/>
    <property type="molecule type" value="Genomic_DNA"/>
</dbReference>
<accession>A0A1I0QCF8</accession>
<dbReference type="AlphaFoldDB" id="A0A1I0QCF8"/>